<dbReference type="STRING" id="42253.NITMOv2_1873"/>
<dbReference type="AlphaFoldDB" id="A0A0K2GBG7"/>
<dbReference type="PATRIC" id="fig|42253.5.peg.1844"/>
<organism evidence="2 3">
    <name type="scientific">Nitrospira moscoviensis</name>
    <dbReference type="NCBI Taxonomy" id="42253"/>
    <lineage>
        <taxon>Bacteria</taxon>
        <taxon>Pseudomonadati</taxon>
        <taxon>Nitrospirota</taxon>
        <taxon>Nitrospiria</taxon>
        <taxon>Nitrospirales</taxon>
        <taxon>Nitrospiraceae</taxon>
        <taxon>Nitrospira</taxon>
    </lineage>
</organism>
<keyword evidence="1" id="KW-0472">Membrane</keyword>
<dbReference type="EMBL" id="CP011801">
    <property type="protein sequence ID" value="ALA58293.1"/>
    <property type="molecule type" value="Genomic_DNA"/>
</dbReference>
<accession>A0A0K2GBG7</accession>
<dbReference type="KEGG" id="nmv:NITMOv2_1873"/>
<evidence type="ECO:0000256" key="1">
    <source>
        <dbReference type="SAM" id="Phobius"/>
    </source>
</evidence>
<protein>
    <submittedName>
        <fullName evidence="2">Uncharacterized protein</fullName>
    </submittedName>
</protein>
<dbReference type="RefSeq" id="WP_053379484.1">
    <property type="nucleotide sequence ID" value="NZ_CP011801.1"/>
</dbReference>
<proteinExistence type="predicted"/>
<evidence type="ECO:0000313" key="2">
    <source>
        <dbReference type="EMBL" id="ALA58293.1"/>
    </source>
</evidence>
<evidence type="ECO:0000313" key="3">
    <source>
        <dbReference type="Proteomes" id="UP000069205"/>
    </source>
</evidence>
<keyword evidence="1" id="KW-0812">Transmembrane</keyword>
<feature type="transmembrane region" description="Helical" evidence="1">
    <location>
        <begin position="165"/>
        <end position="187"/>
    </location>
</feature>
<keyword evidence="1" id="KW-1133">Transmembrane helix</keyword>
<feature type="transmembrane region" description="Helical" evidence="1">
    <location>
        <begin position="75"/>
        <end position="99"/>
    </location>
</feature>
<feature type="transmembrane region" description="Helical" evidence="1">
    <location>
        <begin position="29"/>
        <end position="55"/>
    </location>
</feature>
<dbReference type="Proteomes" id="UP000069205">
    <property type="component" value="Chromosome"/>
</dbReference>
<name>A0A0K2GBG7_NITMO</name>
<reference evidence="2 3" key="1">
    <citation type="journal article" date="2015" name="Proc. Natl. Acad. Sci. U.S.A.">
        <title>Expanded metabolic versatility of ubiquitous nitrite-oxidizing bacteria from the genus Nitrospira.</title>
        <authorList>
            <person name="Koch H."/>
            <person name="Lucker S."/>
            <person name="Albertsen M."/>
            <person name="Kitzinger K."/>
            <person name="Herbold C."/>
            <person name="Spieck E."/>
            <person name="Nielsen P.H."/>
            <person name="Wagner M."/>
            <person name="Daims H."/>
        </authorList>
    </citation>
    <scope>NUCLEOTIDE SEQUENCE [LARGE SCALE GENOMIC DNA]</scope>
    <source>
        <strain evidence="2 3">NSP M-1</strain>
    </source>
</reference>
<keyword evidence="3" id="KW-1185">Reference proteome</keyword>
<sequence>MPTSTPDVYIEEHNLVIAPGAANSKAWPLYWGAIWVGALASIAAVLLFGLIGIAVGAHQVGKQAVRMSDITFAGLVFSVAGAFFSFVIGGWVAATIAGLRRAETASLQGSIVWLVALPLLLVFAALGAGGFFGGWYGGLAGTPVWASGSAATADPDAAIAARNSALGAMTALLIGLIGAVIGGWFASGEPMTVTAQRAKPELRQAA</sequence>
<feature type="transmembrane region" description="Helical" evidence="1">
    <location>
        <begin position="111"/>
        <end position="136"/>
    </location>
</feature>
<gene>
    <name evidence="2" type="ORF">NITMOv2_1873</name>
</gene>